<evidence type="ECO:0000313" key="1">
    <source>
        <dbReference type="EMBL" id="MEJ4100817.1"/>
    </source>
</evidence>
<dbReference type="Proteomes" id="UP001359781">
    <property type="component" value="Unassembled WGS sequence"/>
</dbReference>
<sequence length="76" mass="8759">MSESYFWEGETPRVAAARARATITVRHRLGKFLPRWYYEIAGQPVPPEVIEAEEKGIPVEEIDAVPPQPKLIDWIR</sequence>
<comment type="caution">
    <text evidence="1">The sequence shown here is derived from an EMBL/GenBank/DDBJ whole genome shotgun (WGS) entry which is preliminary data.</text>
</comment>
<reference evidence="1 2" key="1">
    <citation type="submission" date="2024-02" db="EMBL/GenBank/DDBJ databases">
        <title>Whole genome sequencing and characterization of Corynebacterium isolated from the ocular surface of dry eye disease sufferers.</title>
        <authorList>
            <person name="Naqvi M."/>
        </authorList>
    </citation>
    <scope>NUCLEOTIDE SEQUENCE [LARGE SCALE GENOMIC DNA]</scope>
    <source>
        <strain evidence="1 2">PCRF</strain>
    </source>
</reference>
<evidence type="ECO:0000313" key="2">
    <source>
        <dbReference type="Proteomes" id="UP001359781"/>
    </source>
</evidence>
<keyword evidence="2" id="KW-1185">Reference proteome</keyword>
<proteinExistence type="predicted"/>
<protein>
    <submittedName>
        <fullName evidence="1">Uncharacterized protein</fullName>
    </submittedName>
</protein>
<dbReference type="EMBL" id="JBAHVJ010000012">
    <property type="protein sequence ID" value="MEJ4100817.1"/>
    <property type="molecule type" value="Genomic_DNA"/>
</dbReference>
<name>A0ABU8P0M0_9CORY</name>
<dbReference type="RefSeq" id="WP_337890975.1">
    <property type="nucleotide sequence ID" value="NZ_JBAHVI010000011.1"/>
</dbReference>
<gene>
    <name evidence="1" type="ORF">V5S96_10690</name>
</gene>
<accession>A0ABU8P0M0</accession>
<organism evidence="1 2">
    <name type="scientific">Corynebacterium mastitidis</name>
    <dbReference type="NCBI Taxonomy" id="161890"/>
    <lineage>
        <taxon>Bacteria</taxon>
        <taxon>Bacillati</taxon>
        <taxon>Actinomycetota</taxon>
        <taxon>Actinomycetes</taxon>
        <taxon>Mycobacteriales</taxon>
        <taxon>Corynebacteriaceae</taxon>
        <taxon>Corynebacterium</taxon>
    </lineage>
</organism>